<organism evidence="4 5">
    <name type="scientific">Clytia hemisphaerica</name>
    <dbReference type="NCBI Taxonomy" id="252671"/>
    <lineage>
        <taxon>Eukaryota</taxon>
        <taxon>Metazoa</taxon>
        <taxon>Cnidaria</taxon>
        <taxon>Hydrozoa</taxon>
        <taxon>Hydroidolina</taxon>
        <taxon>Leptothecata</taxon>
        <taxon>Obeliida</taxon>
        <taxon>Clytiidae</taxon>
        <taxon>Clytia</taxon>
    </lineage>
</organism>
<dbReference type="EnsemblMetazoa" id="CLYHEMT002383.1">
    <property type="protein sequence ID" value="CLYHEMP002383.1"/>
    <property type="gene ID" value="CLYHEMG002383"/>
</dbReference>
<keyword evidence="3" id="KW-1133">Transmembrane helix</keyword>
<feature type="transmembrane region" description="Helical" evidence="3">
    <location>
        <begin position="29"/>
        <end position="53"/>
    </location>
</feature>
<keyword evidence="5" id="KW-1185">Reference proteome</keyword>
<evidence type="ECO:0000313" key="5">
    <source>
        <dbReference type="Proteomes" id="UP000594262"/>
    </source>
</evidence>
<accession>A0A7M5WQL2</accession>
<proteinExistence type="inferred from homology"/>
<dbReference type="GeneID" id="136819722"/>
<dbReference type="OrthoDB" id="2015280at2759"/>
<evidence type="ECO:0000256" key="3">
    <source>
        <dbReference type="SAM" id="Phobius"/>
    </source>
</evidence>
<dbReference type="RefSeq" id="XP_066932066.1">
    <property type="nucleotide sequence ID" value="XM_067075965.1"/>
</dbReference>
<dbReference type="AlphaFoldDB" id="A0A7M5WQL2"/>
<dbReference type="Pfam" id="PF03283">
    <property type="entry name" value="PAE"/>
    <property type="match status" value="2"/>
</dbReference>
<dbReference type="Proteomes" id="UP000594262">
    <property type="component" value="Unplaced"/>
</dbReference>
<feature type="region of interest" description="Disordered" evidence="2">
    <location>
        <begin position="745"/>
        <end position="765"/>
    </location>
</feature>
<dbReference type="InterPro" id="IPR004963">
    <property type="entry name" value="PAE/NOTUM"/>
</dbReference>
<evidence type="ECO:0000256" key="2">
    <source>
        <dbReference type="SAM" id="MobiDB-lite"/>
    </source>
</evidence>
<evidence type="ECO:0000256" key="1">
    <source>
        <dbReference type="ARBA" id="ARBA00010213"/>
    </source>
</evidence>
<name>A0A7M5WQL2_9CNID</name>
<keyword evidence="3" id="KW-0812">Transmembrane</keyword>
<keyword evidence="3" id="KW-0472">Membrane</keyword>
<dbReference type="GO" id="GO:0016787">
    <property type="term" value="F:hydrolase activity"/>
    <property type="evidence" value="ECO:0007669"/>
    <property type="project" value="InterPro"/>
</dbReference>
<feature type="region of interest" description="Disordered" evidence="2">
    <location>
        <begin position="185"/>
        <end position="218"/>
    </location>
</feature>
<feature type="compositionally biased region" description="Polar residues" evidence="2">
    <location>
        <begin position="185"/>
        <end position="196"/>
    </location>
</feature>
<reference evidence="4" key="1">
    <citation type="submission" date="2021-01" db="UniProtKB">
        <authorList>
            <consortium name="EnsemblMetazoa"/>
        </authorList>
    </citation>
    <scope>IDENTIFICATION</scope>
</reference>
<evidence type="ECO:0000313" key="4">
    <source>
        <dbReference type="EnsemblMetazoa" id="CLYHEMP002383.1"/>
    </source>
</evidence>
<sequence length="912" mass="102472">MKTFFKNFSMYQLRSNNFWEWFSRHWRSFCIILFVACSCILIALISIVAWSYYNGVVATTHSNGERPKTEFLDQQWVPDSSNALTNRPNFVNSDSSELNFDELQNSNSVNSALMHPVEGALENGVLQSVSRDSLLAPQVASGPTQSQQDYNEFMKASEEQKKFEEQQNFLQMYSQAKPDSFLADTQFNPSAQQNTDPEPPKSPEPQNADQAKSDPPKPAMTLYKVTKATKGGAVCLDGSPPAYYHRPGIGPNERSWIIHFNGGAWCFDPSACVERSHSSLGSTNKLPKSPPIIQGINSPNPQVNPDFYDWNLVWVVYCDGASFTGNRERPIISKSGQTIYLRGKRVLNAIINDLLFNRGFKSAESVILTGSSAGSMAAIFQADYIASRFPTTVPVRVLADAGFFIDTAPIGGKSLEIAFKKVYEMQNASAGLNQDCTNDFKNQPWKCFLPAIATQYVKTPMYVLNSAYDIWALIYFLGIDCKFSATGEKVQRKRRQFEMLEQEGNRKITPDQKLKRDVSGFEMRPFFRSYISKLHHTVHNVISSFTSKTRNFRKASEIQNITSSYLRNRTSIAQTRDAHIFNQKHSIIEANNTTLRNFYSTKQTQDLDIPNQRHKVIEAKNMTTEHSVIKARNTSLAQHSLLVMTSTNATSITNQTVSSSLPSSSSSLLPVSSSHLPASSSLLPLHNTSLASQSERVKKTGVQQKPTKKNSFSQNLKSIEGIVPEQIKQLQQISDETQSVLNHHISADLSKSNTPKPTKGEKRSGTPHIIDAFYKRKGHQTMANPNNFTDFITKSNKKRHVLKQRRSTSIAREYINILRSDPPECTAGEMTKALQYRDAILKATNNALSPDSGRFIVSCIDHSMSLFDETWTGIKIHDKSIQQAFGDWFFNRVPREKSTLVDCKYPCNQSCP</sequence>
<protein>
    <submittedName>
        <fullName evidence="4">Uncharacterized protein</fullName>
    </submittedName>
</protein>
<comment type="similarity">
    <text evidence="1">Belongs to the pectinacetylesterase family. Notum subfamily.</text>
</comment>
<dbReference type="PANTHER" id="PTHR21562">
    <property type="entry name" value="NOTUM-RELATED"/>
    <property type="match status" value="1"/>
</dbReference>
<dbReference type="PANTHER" id="PTHR21562:SF67">
    <property type="entry name" value="PECTIN ACETYLESTERASE"/>
    <property type="match status" value="1"/>
</dbReference>